<name>A0ABQ8EFW8_BRANA</name>
<evidence type="ECO:0008006" key="5">
    <source>
        <dbReference type="Google" id="ProtNLM"/>
    </source>
</evidence>
<organism evidence="3 4">
    <name type="scientific">Brassica napus</name>
    <name type="common">Rape</name>
    <dbReference type="NCBI Taxonomy" id="3708"/>
    <lineage>
        <taxon>Eukaryota</taxon>
        <taxon>Viridiplantae</taxon>
        <taxon>Streptophyta</taxon>
        <taxon>Embryophyta</taxon>
        <taxon>Tracheophyta</taxon>
        <taxon>Spermatophyta</taxon>
        <taxon>Magnoliopsida</taxon>
        <taxon>eudicotyledons</taxon>
        <taxon>Gunneridae</taxon>
        <taxon>Pentapetalae</taxon>
        <taxon>rosids</taxon>
        <taxon>malvids</taxon>
        <taxon>Brassicales</taxon>
        <taxon>Brassicaceae</taxon>
        <taxon>Brassiceae</taxon>
        <taxon>Brassica</taxon>
    </lineage>
</organism>
<feature type="signal peptide" evidence="2">
    <location>
        <begin position="1"/>
        <end position="23"/>
    </location>
</feature>
<keyword evidence="2" id="KW-0732">Signal</keyword>
<dbReference type="EMBL" id="JAGKQM010000001">
    <property type="protein sequence ID" value="KAH0940528.1"/>
    <property type="molecule type" value="Genomic_DNA"/>
</dbReference>
<sequence length="84" mass="9243">MLLPVNLMLLAPWLRKTTPTASSTSPTYPSRGGGYYDQRRPSKGKRQPTIIPGLEVPIGRRSVGSRKIRLLGVLGDWPLVPGDF</sequence>
<gene>
    <name evidence="3" type="ORF">HID58_000165</name>
</gene>
<evidence type="ECO:0000313" key="3">
    <source>
        <dbReference type="EMBL" id="KAH0940528.1"/>
    </source>
</evidence>
<evidence type="ECO:0000256" key="2">
    <source>
        <dbReference type="SAM" id="SignalP"/>
    </source>
</evidence>
<reference evidence="3 4" key="1">
    <citation type="submission" date="2021-05" db="EMBL/GenBank/DDBJ databases">
        <title>Genome Assembly of Synthetic Allotetraploid Brassica napus Reveals Homoeologous Exchanges between Subgenomes.</title>
        <authorList>
            <person name="Davis J.T."/>
        </authorList>
    </citation>
    <scope>NUCLEOTIDE SEQUENCE [LARGE SCALE GENOMIC DNA]</scope>
    <source>
        <strain evidence="4">cv. Da-Ae</strain>
        <tissue evidence="3">Seedling</tissue>
    </source>
</reference>
<evidence type="ECO:0000256" key="1">
    <source>
        <dbReference type="SAM" id="MobiDB-lite"/>
    </source>
</evidence>
<proteinExistence type="predicted"/>
<comment type="caution">
    <text evidence="3">The sequence shown here is derived from an EMBL/GenBank/DDBJ whole genome shotgun (WGS) entry which is preliminary data.</text>
</comment>
<feature type="chain" id="PRO_5046418876" description="Secreted protein" evidence="2">
    <location>
        <begin position="24"/>
        <end position="84"/>
    </location>
</feature>
<dbReference type="Proteomes" id="UP000824890">
    <property type="component" value="Unassembled WGS sequence"/>
</dbReference>
<protein>
    <recommendedName>
        <fullName evidence="5">Secreted protein</fullName>
    </recommendedName>
</protein>
<evidence type="ECO:0000313" key="4">
    <source>
        <dbReference type="Proteomes" id="UP000824890"/>
    </source>
</evidence>
<accession>A0ABQ8EFW8</accession>
<feature type="compositionally biased region" description="Low complexity" evidence="1">
    <location>
        <begin position="17"/>
        <end position="30"/>
    </location>
</feature>
<feature type="region of interest" description="Disordered" evidence="1">
    <location>
        <begin position="17"/>
        <end position="50"/>
    </location>
</feature>
<keyword evidence="4" id="KW-1185">Reference proteome</keyword>